<name>A0AAW1JIT2_POPJA</name>
<comment type="caution">
    <text evidence="1">The sequence shown here is derived from an EMBL/GenBank/DDBJ whole genome shotgun (WGS) entry which is preliminary data.</text>
</comment>
<gene>
    <name evidence="1" type="ORF">QE152_g29051</name>
</gene>
<dbReference type="AlphaFoldDB" id="A0AAW1JIT2"/>
<dbReference type="Proteomes" id="UP001458880">
    <property type="component" value="Unassembled WGS sequence"/>
</dbReference>
<proteinExistence type="predicted"/>
<dbReference type="EMBL" id="JASPKY010000362">
    <property type="protein sequence ID" value="KAK9703867.1"/>
    <property type="molecule type" value="Genomic_DNA"/>
</dbReference>
<protein>
    <submittedName>
        <fullName evidence="1">Uncharacterized protein</fullName>
    </submittedName>
</protein>
<organism evidence="1 2">
    <name type="scientific">Popillia japonica</name>
    <name type="common">Japanese beetle</name>
    <dbReference type="NCBI Taxonomy" id="7064"/>
    <lineage>
        <taxon>Eukaryota</taxon>
        <taxon>Metazoa</taxon>
        <taxon>Ecdysozoa</taxon>
        <taxon>Arthropoda</taxon>
        <taxon>Hexapoda</taxon>
        <taxon>Insecta</taxon>
        <taxon>Pterygota</taxon>
        <taxon>Neoptera</taxon>
        <taxon>Endopterygota</taxon>
        <taxon>Coleoptera</taxon>
        <taxon>Polyphaga</taxon>
        <taxon>Scarabaeiformia</taxon>
        <taxon>Scarabaeidae</taxon>
        <taxon>Rutelinae</taxon>
        <taxon>Popillia</taxon>
    </lineage>
</organism>
<keyword evidence="2" id="KW-1185">Reference proteome</keyword>
<sequence length="125" mass="14319">MQLSLLCTELIPKKTIKFPDIILDAKLTFGDHVFTRIHCMCTIWNSGWVRVVRLKANSNALNSLQRRALLQVASPYRSVSHETLQMIEGVPPITLLILECERLHSLDHSNEPSACSRQRNEILRQ</sequence>
<evidence type="ECO:0000313" key="1">
    <source>
        <dbReference type="EMBL" id="KAK9703867.1"/>
    </source>
</evidence>
<accession>A0AAW1JIT2</accession>
<evidence type="ECO:0000313" key="2">
    <source>
        <dbReference type="Proteomes" id="UP001458880"/>
    </source>
</evidence>
<reference evidence="1 2" key="1">
    <citation type="journal article" date="2024" name="BMC Genomics">
        <title>De novo assembly and annotation of Popillia japonica's genome with initial clues to its potential as an invasive pest.</title>
        <authorList>
            <person name="Cucini C."/>
            <person name="Boschi S."/>
            <person name="Funari R."/>
            <person name="Cardaioli E."/>
            <person name="Iannotti N."/>
            <person name="Marturano G."/>
            <person name="Paoli F."/>
            <person name="Bruttini M."/>
            <person name="Carapelli A."/>
            <person name="Frati F."/>
            <person name="Nardi F."/>
        </authorList>
    </citation>
    <scope>NUCLEOTIDE SEQUENCE [LARGE SCALE GENOMIC DNA]</scope>
    <source>
        <strain evidence="1">DMR45628</strain>
    </source>
</reference>